<dbReference type="InterPro" id="IPR011989">
    <property type="entry name" value="ARM-like"/>
</dbReference>
<dbReference type="Gene3D" id="1.25.10.10">
    <property type="entry name" value="Leucine-rich Repeat Variant"/>
    <property type="match status" value="1"/>
</dbReference>
<dbReference type="SUPFAM" id="SSF48371">
    <property type="entry name" value="ARM repeat"/>
    <property type="match status" value="1"/>
</dbReference>
<dbReference type="InterPro" id="IPR039852">
    <property type="entry name" value="CAND1/CAND2"/>
</dbReference>
<feature type="region of interest" description="Disordered" evidence="4">
    <location>
        <begin position="317"/>
        <end position="349"/>
    </location>
</feature>
<keyword evidence="2" id="KW-0677">Repeat</keyword>
<keyword evidence="6" id="KW-1185">Reference proteome</keyword>
<name>A0A914C8L6_9BILA</name>
<keyword evidence="3" id="KW-0833">Ubl conjugation pathway</keyword>
<dbReference type="Proteomes" id="UP000887540">
    <property type="component" value="Unplaced"/>
</dbReference>
<proteinExistence type="inferred from homology"/>
<evidence type="ECO:0000259" key="5">
    <source>
        <dbReference type="Pfam" id="PF08623"/>
    </source>
</evidence>
<evidence type="ECO:0000313" key="6">
    <source>
        <dbReference type="Proteomes" id="UP000887540"/>
    </source>
</evidence>
<evidence type="ECO:0000256" key="2">
    <source>
        <dbReference type="ARBA" id="ARBA00022737"/>
    </source>
</evidence>
<dbReference type="WBParaSite" id="ACRNAN_Path_547.g2071.t2">
    <property type="protein sequence ID" value="ACRNAN_Path_547.g2071.t2"/>
    <property type="gene ID" value="ACRNAN_Path_547.g2071"/>
</dbReference>
<evidence type="ECO:0000256" key="1">
    <source>
        <dbReference type="ARBA" id="ARBA00007657"/>
    </source>
</evidence>
<dbReference type="Pfam" id="PF25782">
    <property type="entry name" value="TPR_CAND1"/>
    <property type="match status" value="1"/>
</dbReference>
<dbReference type="GO" id="GO:0010265">
    <property type="term" value="P:SCF complex assembly"/>
    <property type="evidence" value="ECO:0007669"/>
    <property type="project" value="InterPro"/>
</dbReference>
<feature type="domain" description="TATA-binding protein interacting (TIP20)" evidence="5">
    <location>
        <begin position="1094"/>
        <end position="1256"/>
    </location>
</feature>
<dbReference type="InterPro" id="IPR013932">
    <property type="entry name" value="TATA-bd_TIP120"/>
</dbReference>
<evidence type="ECO:0000256" key="3">
    <source>
        <dbReference type="ARBA" id="ARBA00022786"/>
    </source>
</evidence>
<feature type="compositionally biased region" description="Acidic residues" evidence="4">
    <location>
        <begin position="332"/>
        <end position="349"/>
    </location>
</feature>
<evidence type="ECO:0000313" key="7">
    <source>
        <dbReference type="WBParaSite" id="ACRNAN_Path_547.g2071.t2"/>
    </source>
</evidence>
<evidence type="ECO:0000256" key="4">
    <source>
        <dbReference type="SAM" id="MobiDB-lite"/>
    </source>
</evidence>
<accession>A0A914C8L6</accession>
<sequence length="1288" mass="145538">MASISYQIANLLDKMTSSDKDFRFMATNDLMAELQKDSIKLDDDTERKVVKMLLKLLEDKNGEVQNLAVRCLGPLVHKIKPPQLDIIVDSLCSNMESKDERTRDVSSIALKTVLGELPGSLNANSINCVKRVLPRLTEGLVNDEKMGSGVKLEILDILAQIISRFGRVFDMNFEDIEDALFVQFEKDRQALRKRATTALSFLMDVVDNERYDRVVKRILSACDVNTHKVGYLRTYVLITSAICRASSPRFAHFLPQFVPKFIRFCEDNDDDELREACLQAFETFIFRCTKDMNSFLDDIVKATSAFLTHDPNYSYDDIDENSIENGSTMETDSADEEDDDADQDEYSDDDDMSWKVRRAAAKCIEAIVTYRTDRLVENYSTLGTLLISRFKEREDNVKHDIFQAYIALLKQTKMILPDSYTHHVIFADERVQFQAIINDTALTQHFTLEKFRNFVRDELSNEQREVFQVLEKQVAQLVRAIHRQLKQKNLKTREHCFILLTHLLKALPGALTGYFHLLLPGIQSTLTDRVSDSNMKIHTLHFVAMALNTHEPKTLQPHVPILLPLVTNSVQDSFYKVSAEALVVICSIIRVLRPLDGQGGDFDYSPYILSIYESICSKLKITDIDQEVKEKTITAMGLMIATFGDKLANKYTECLPLLLDRLRNEMTRQVTVKALALIVSGPLKVDLSLIISDVLPLLAEFLRKNQRTLRISSLNLLSLLVSRYSQGGLENAGLLRVVKEVPNLINEQDLQVAQLSLKLISDVITAYPDQISDSLSTLLAAVVKLTQSSLLQGKTLGAVLCLLISLVKSPLPNKPTFEQLLDQLSKAVYDQQQLHRQAYISIAKSVATVALAYKDIGKAKSLVNELKITLNNPQISDSVHLFAILTLGELGRIYSAVYDGKDMKPETLITNAFNANSEEIKTAASYALGSLAVGNLEKYLPYLLKEINEQPKRQYLLLHALKEVIASESQEGSSNEVFKTRVDEIWQVLVKHCDSAEEGNRNIAAECLGKLCLIDSSKFLNKLLECVKSNSARMRATAVIAVRFMIVDQPLAVDDHLKQLMSEFLLDTVRDQDLNVRRAAIVTLNSAAHNKPKLIRECLTQLLSSLYSETSVKPELVHEVEMGPFKHTVDEGLDLRKAAFECMYTLIEHCLDRVDIFVYMDNVENGLKDQHDIKLLTFLMLIRLAQLCPTQVAQRVDRFCDLIKPQLLLKPKQNAVKQDNDKQDELKRSAVRTVLTLRRIPHHDRSSKMTELIEIIKGSPELLGMLEAIERDNSSRNIGGSDAPMETE</sequence>
<reference evidence="7" key="1">
    <citation type="submission" date="2022-11" db="UniProtKB">
        <authorList>
            <consortium name="WormBaseParasite"/>
        </authorList>
    </citation>
    <scope>IDENTIFICATION</scope>
</reference>
<protein>
    <submittedName>
        <fullName evidence="7">TATA-binding protein interacting (TIP20) domain-containing protein</fullName>
    </submittedName>
</protein>
<dbReference type="InterPro" id="IPR016024">
    <property type="entry name" value="ARM-type_fold"/>
</dbReference>
<dbReference type="Pfam" id="PF08623">
    <property type="entry name" value="TIP120"/>
    <property type="match status" value="1"/>
</dbReference>
<dbReference type="PANTHER" id="PTHR12696">
    <property type="entry name" value="TIP120"/>
    <property type="match status" value="1"/>
</dbReference>
<organism evidence="6 7">
    <name type="scientific">Acrobeloides nanus</name>
    <dbReference type="NCBI Taxonomy" id="290746"/>
    <lineage>
        <taxon>Eukaryota</taxon>
        <taxon>Metazoa</taxon>
        <taxon>Ecdysozoa</taxon>
        <taxon>Nematoda</taxon>
        <taxon>Chromadorea</taxon>
        <taxon>Rhabditida</taxon>
        <taxon>Tylenchina</taxon>
        <taxon>Cephalobomorpha</taxon>
        <taxon>Cephaloboidea</taxon>
        <taxon>Cephalobidae</taxon>
        <taxon>Acrobeloides</taxon>
    </lineage>
</organism>
<comment type="similarity">
    <text evidence="1">Belongs to the CAND family.</text>
</comment>